<evidence type="ECO:0000256" key="11">
    <source>
        <dbReference type="ARBA" id="ARBA00023136"/>
    </source>
</evidence>
<evidence type="ECO:0000256" key="10">
    <source>
        <dbReference type="ARBA" id="ARBA00023033"/>
    </source>
</evidence>
<evidence type="ECO:0000313" key="15">
    <source>
        <dbReference type="EMBL" id="KAF2071903.1"/>
    </source>
</evidence>
<dbReference type="EMBL" id="AJWJ01000328">
    <property type="protein sequence ID" value="KAF2071903.1"/>
    <property type="molecule type" value="Genomic_DNA"/>
</dbReference>
<evidence type="ECO:0000256" key="2">
    <source>
        <dbReference type="ARBA" id="ARBA00004167"/>
    </source>
</evidence>
<dbReference type="InterPro" id="IPR036396">
    <property type="entry name" value="Cyt_P450_sf"/>
</dbReference>
<comment type="cofactor">
    <cofactor evidence="1 12">
        <name>heme</name>
        <dbReference type="ChEBI" id="CHEBI:30413"/>
    </cofactor>
</comment>
<keyword evidence="6 12" id="KW-0479">Metal-binding</keyword>
<dbReference type="InterPro" id="IPR017972">
    <property type="entry name" value="Cyt_P450_CS"/>
</dbReference>
<feature type="binding site" description="axial binding residue" evidence="12">
    <location>
        <position position="430"/>
    </location>
    <ligand>
        <name>heme</name>
        <dbReference type="ChEBI" id="CHEBI:30413"/>
    </ligand>
    <ligandPart>
        <name>Fe</name>
        <dbReference type="ChEBI" id="CHEBI:18248"/>
    </ligandPart>
</feature>
<dbReference type="PROSITE" id="PS00086">
    <property type="entry name" value="CYTOCHROME_P450"/>
    <property type="match status" value="1"/>
</dbReference>
<dbReference type="Pfam" id="PF00067">
    <property type="entry name" value="p450"/>
    <property type="match status" value="1"/>
</dbReference>
<name>A0A8J4PQU4_9MYCE</name>
<dbReference type="InterPro" id="IPR002401">
    <property type="entry name" value="Cyt_P450_E_grp-I"/>
</dbReference>
<feature type="signal peptide" evidence="14">
    <location>
        <begin position="1"/>
        <end position="20"/>
    </location>
</feature>
<evidence type="ECO:0000256" key="14">
    <source>
        <dbReference type="SAM" id="SignalP"/>
    </source>
</evidence>
<dbReference type="InterPro" id="IPR001128">
    <property type="entry name" value="Cyt_P450"/>
</dbReference>
<comment type="similarity">
    <text evidence="3 13">Belongs to the cytochrome P450 family.</text>
</comment>
<dbReference type="PRINTS" id="PR00385">
    <property type="entry name" value="P450"/>
</dbReference>
<keyword evidence="5" id="KW-0812">Transmembrane</keyword>
<accession>A0A8J4PQU4</accession>
<evidence type="ECO:0000313" key="16">
    <source>
        <dbReference type="Proteomes" id="UP000695562"/>
    </source>
</evidence>
<keyword evidence="4 12" id="KW-0349">Heme</keyword>
<evidence type="ECO:0000256" key="3">
    <source>
        <dbReference type="ARBA" id="ARBA00010617"/>
    </source>
</evidence>
<keyword evidence="16" id="KW-1185">Reference proteome</keyword>
<evidence type="ECO:0000256" key="7">
    <source>
        <dbReference type="ARBA" id="ARBA00022989"/>
    </source>
</evidence>
<dbReference type="Gene3D" id="1.10.630.10">
    <property type="entry name" value="Cytochrome P450"/>
    <property type="match status" value="1"/>
</dbReference>
<feature type="chain" id="PRO_5035249472" description="Cytochrome P450 family protein" evidence="14">
    <location>
        <begin position="21"/>
        <end position="484"/>
    </location>
</feature>
<dbReference type="PANTHER" id="PTHR24300:SF417">
    <property type="entry name" value="CYTOCHROME P450 508B1-RELATED"/>
    <property type="match status" value="1"/>
</dbReference>
<dbReference type="OrthoDB" id="15258at2759"/>
<keyword evidence="10 13" id="KW-0503">Monooxygenase</keyword>
<dbReference type="Proteomes" id="UP000695562">
    <property type="component" value="Unassembled WGS sequence"/>
</dbReference>
<dbReference type="PANTHER" id="PTHR24300">
    <property type="entry name" value="CYTOCHROME P450 508A4-RELATED"/>
    <property type="match status" value="1"/>
</dbReference>
<keyword evidence="14" id="KW-0732">Signal</keyword>
<dbReference type="SUPFAM" id="SSF48264">
    <property type="entry name" value="Cytochrome P450"/>
    <property type="match status" value="1"/>
</dbReference>
<dbReference type="AlphaFoldDB" id="A0A8J4PQU4"/>
<evidence type="ECO:0000256" key="8">
    <source>
        <dbReference type="ARBA" id="ARBA00023002"/>
    </source>
</evidence>
<evidence type="ECO:0000256" key="6">
    <source>
        <dbReference type="ARBA" id="ARBA00022723"/>
    </source>
</evidence>
<dbReference type="CDD" id="cd20617">
    <property type="entry name" value="CYP1_2-like"/>
    <property type="match status" value="1"/>
</dbReference>
<evidence type="ECO:0000256" key="5">
    <source>
        <dbReference type="ARBA" id="ARBA00022692"/>
    </source>
</evidence>
<reference evidence="15" key="1">
    <citation type="submission" date="2020-01" db="EMBL/GenBank/DDBJ databases">
        <title>Development of genomics and gene disruption for Polysphondylium violaceum indicates a role for the polyketide synthase stlB in stalk morphogenesis.</title>
        <authorList>
            <person name="Narita B."/>
            <person name="Kawabe Y."/>
            <person name="Kin K."/>
            <person name="Saito T."/>
            <person name="Gibbs R."/>
            <person name="Kuspa A."/>
            <person name="Muzny D."/>
            <person name="Queller D."/>
            <person name="Richards S."/>
            <person name="Strassman J."/>
            <person name="Sucgang R."/>
            <person name="Worley K."/>
            <person name="Schaap P."/>
        </authorList>
    </citation>
    <scope>NUCLEOTIDE SEQUENCE</scope>
    <source>
        <strain evidence="15">QSvi11</strain>
    </source>
</reference>
<dbReference type="GO" id="GO:0016020">
    <property type="term" value="C:membrane"/>
    <property type="evidence" value="ECO:0007669"/>
    <property type="project" value="UniProtKB-SubCell"/>
</dbReference>
<keyword evidence="11" id="KW-0472">Membrane</keyword>
<keyword evidence="7" id="KW-1133">Transmembrane helix</keyword>
<evidence type="ECO:0008006" key="17">
    <source>
        <dbReference type="Google" id="ProtNLM"/>
    </source>
</evidence>
<evidence type="ECO:0000256" key="12">
    <source>
        <dbReference type="PIRSR" id="PIRSR602401-1"/>
    </source>
</evidence>
<protein>
    <recommendedName>
        <fullName evidence="17">Cytochrome P450 family protein</fullName>
    </recommendedName>
</protein>
<dbReference type="GO" id="GO:0020037">
    <property type="term" value="F:heme binding"/>
    <property type="evidence" value="ECO:0007669"/>
    <property type="project" value="InterPro"/>
</dbReference>
<evidence type="ECO:0000256" key="13">
    <source>
        <dbReference type="RuleBase" id="RU000461"/>
    </source>
</evidence>
<evidence type="ECO:0000256" key="1">
    <source>
        <dbReference type="ARBA" id="ARBA00001971"/>
    </source>
</evidence>
<comment type="subcellular location">
    <subcellularLocation>
        <location evidence="2">Membrane</location>
        <topology evidence="2">Single-pass membrane protein</topology>
    </subcellularLocation>
</comment>
<sequence length="484" mass="55651">MLLTLTYLFLMFLLFDFICKNYKNFKNRKLNGPKIALPLIGNFNIIVKDGMPHYTLHKLSKVYGKVYRIWFGDMMTLVVSDPKVIREIFVKNFDNFINRPSGLWIRALTRNHSNLVFGRDDHWKNMKSLIGNLLSSTKLKQYNGVIDREVEGLLSTMNSIESSSQIFYPKKYFKTYTLNIILELVFSKRISSYDDCLADEQVQNILNYVDKVLTFSFGPHRFIESFGVIFYLFMKLTGKIPNASKFIDPVYQEHISTLDPKKPRDFLDELIISLGGGQTKEAIDSLLVLSSDFLITGTETSGSTLEWLFVYMANYPDIQEKVFGEIKSVVGSKNRVTLTDRASTPYFNAILKEVMRIKPIAVLGMPREALDDIQVGEYFIPKGTQVFPFNYGVLNDPDYWEHPNEFIPERFLANNHSEQFLPFGAGPRNCVGSSMALDEIYLLATNILLSFKLSSPNDQPIDDTELFRFVVQPKEYGLTLKKRI</sequence>
<evidence type="ECO:0000256" key="9">
    <source>
        <dbReference type="ARBA" id="ARBA00023004"/>
    </source>
</evidence>
<keyword evidence="9 12" id="KW-0408">Iron</keyword>
<gene>
    <name evidence="15" type="ORF">CYY_006782</name>
</gene>
<dbReference type="GO" id="GO:0016705">
    <property type="term" value="F:oxidoreductase activity, acting on paired donors, with incorporation or reduction of molecular oxygen"/>
    <property type="evidence" value="ECO:0007669"/>
    <property type="project" value="InterPro"/>
</dbReference>
<dbReference type="GO" id="GO:0005506">
    <property type="term" value="F:iron ion binding"/>
    <property type="evidence" value="ECO:0007669"/>
    <property type="project" value="InterPro"/>
</dbReference>
<keyword evidence="8 13" id="KW-0560">Oxidoreductase</keyword>
<dbReference type="FunFam" id="1.10.630.10:FF:000068">
    <property type="entry name" value="Probable cytochrome P450 508A2"/>
    <property type="match status" value="1"/>
</dbReference>
<evidence type="ECO:0000256" key="4">
    <source>
        <dbReference type="ARBA" id="ARBA00022617"/>
    </source>
</evidence>
<dbReference type="InterPro" id="IPR050182">
    <property type="entry name" value="Cytochrome_P450_fam2"/>
</dbReference>
<comment type="caution">
    <text evidence="15">The sequence shown here is derived from an EMBL/GenBank/DDBJ whole genome shotgun (WGS) entry which is preliminary data.</text>
</comment>
<dbReference type="PRINTS" id="PR00463">
    <property type="entry name" value="EP450I"/>
</dbReference>
<dbReference type="GO" id="GO:0004497">
    <property type="term" value="F:monooxygenase activity"/>
    <property type="evidence" value="ECO:0007669"/>
    <property type="project" value="UniProtKB-KW"/>
</dbReference>
<organism evidence="15 16">
    <name type="scientific">Polysphondylium violaceum</name>
    <dbReference type="NCBI Taxonomy" id="133409"/>
    <lineage>
        <taxon>Eukaryota</taxon>
        <taxon>Amoebozoa</taxon>
        <taxon>Evosea</taxon>
        <taxon>Eumycetozoa</taxon>
        <taxon>Dictyostelia</taxon>
        <taxon>Dictyosteliales</taxon>
        <taxon>Dictyosteliaceae</taxon>
        <taxon>Polysphondylium</taxon>
    </lineage>
</organism>
<proteinExistence type="inferred from homology"/>